<sequence>MEKPYKGKEKCVELDMQENEDLINDLEAAFNKKWIQNKVKDEINLGKVKEADEEKWSRNFIRKNPDKAVV</sequence>
<proteinExistence type="predicted"/>
<name>A0A7J6UXJ1_THATH</name>
<reference evidence="1 2" key="1">
    <citation type="submission" date="2020-06" db="EMBL/GenBank/DDBJ databases">
        <title>Transcriptomic and genomic resources for Thalictrum thalictroides and T. hernandezii: Facilitating candidate gene discovery in an emerging model plant lineage.</title>
        <authorList>
            <person name="Arias T."/>
            <person name="Riano-Pachon D.M."/>
            <person name="Di Stilio V.S."/>
        </authorList>
    </citation>
    <scope>NUCLEOTIDE SEQUENCE [LARGE SCALE GENOMIC DNA]</scope>
    <source>
        <strain evidence="2">cv. WT478/WT964</strain>
        <tissue evidence="1">Leaves</tissue>
    </source>
</reference>
<dbReference type="EMBL" id="JABWDY010042106">
    <property type="protein sequence ID" value="KAF5176900.1"/>
    <property type="molecule type" value="Genomic_DNA"/>
</dbReference>
<dbReference type="Proteomes" id="UP000554482">
    <property type="component" value="Unassembled WGS sequence"/>
</dbReference>
<evidence type="ECO:0000313" key="1">
    <source>
        <dbReference type="EMBL" id="KAF5176900.1"/>
    </source>
</evidence>
<dbReference type="AlphaFoldDB" id="A0A7J6UXJ1"/>
<keyword evidence="2" id="KW-1185">Reference proteome</keyword>
<organism evidence="1 2">
    <name type="scientific">Thalictrum thalictroides</name>
    <name type="common">Rue-anemone</name>
    <name type="synonym">Anemone thalictroides</name>
    <dbReference type="NCBI Taxonomy" id="46969"/>
    <lineage>
        <taxon>Eukaryota</taxon>
        <taxon>Viridiplantae</taxon>
        <taxon>Streptophyta</taxon>
        <taxon>Embryophyta</taxon>
        <taxon>Tracheophyta</taxon>
        <taxon>Spermatophyta</taxon>
        <taxon>Magnoliopsida</taxon>
        <taxon>Ranunculales</taxon>
        <taxon>Ranunculaceae</taxon>
        <taxon>Thalictroideae</taxon>
        <taxon>Thalictrum</taxon>
    </lineage>
</organism>
<comment type="caution">
    <text evidence="1">The sequence shown here is derived from an EMBL/GenBank/DDBJ whole genome shotgun (WGS) entry which is preliminary data.</text>
</comment>
<protein>
    <submittedName>
        <fullName evidence="1">Uncharacterized protein</fullName>
    </submittedName>
</protein>
<accession>A0A7J6UXJ1</accession>
<evidence type="ECO:0000313" key="2">
    <source>
        <dbReference type="Proteomes" id="UP000554482"/>
    </source>
</evidence>
<gene>
    <name evidence="1" type="ORF">FRX31_033512</name>
</gene>